<dbReference type="Proteomes" id="UP001631969">
    <property type="component" value="Unassembled WGS sequence"/>
</dbReference>
<organism evidence="1 2">
    <name type="scientific">Paenibacillus mesotrionivorans</name>
    <dbReference type="NCBI Taxonomy" id="3160968"/>
    <lineage>
        <taxon>Bacteria</taxon>
        <taxon>Bacillati</taxon>
        <taxon>Bacillota</taxon>
        <taxon>Bacilli</taxon>
        <taxon>Bacillales</taxon>
        <taxon>Paenibacillaceae</taxon>
        <taxon>Paenibacillus</taxon>
    </lineage>
</organism>
<comment type="caution">
    <text evidence="1">The sequence shown here is derived from an EMBL/GenBank/DDBJ whole genome shotgun (WGS) entry which is preliminary data.</text>
</comment>
<evidence type="ECO:0000313" key="2">
    <source>
        <dbReference type="Proteomes" id="UP001631969"/>
    </source>
</evidence>
<keyword evidence="2" id="KW-1185">Reference proteome</keyword>
<accession>A0ACC7NRI5</accession>
<gene>
    <name evidence="1" type="ORF">ACI1P1_03300</name>
</gene>
<proteinExistence type="predicted"/>
<protein>
    <submittedName>
        <fullName evidence="1">HAD family hydrolase</fullName>
    </submittedName>
</protein>
<keyword evidence="1" id="KW-0378">Hydrolase</keyword>
<reference evidence="1" key="1">
    <citation type="submission" date="2024-12" db="EMBL/GenBank/DDBJ databases">
        <authorList>
            <person name="Wu N."/>
        </authorList>
    </citation>
    <scope>NUCLEOTIDE SEQUENCE</scope>
    <source>
        <strain evidence="1">P15</strain>
    </source>
</reference>
<dbReference type="EMBL" id="JBJURJ010000002">
    <property type="protein sequence ID" value="MFM9327319.1"/>
    <property type="molecule type" value="Genomic_DNA"/>
</dbReference>
<evidence type="ECO:0000313" key="1">
    <source>
        <dbReference type="EMBL" id="MFM9327319.1"/>
    </source>
</evidence>
<sequence length="244" mass="27126">MIKAVIFNFGGTVLDTETPRYESFLEAYREQGAELDWSLYAQCIGTGFQSFNPYEDLLGRMQLPVQLNAFRESIRSRCAELTEQEELRPGVMDALVRAKAMGLKIGLVSAAPRREIDPHLQKWGIASYFDCIRTVDDATRVAPDPELYQQALRMLGVRPRQTAAIEDSPAGAEAAMQAGLYTVVVPNATTAVMKFGPCHERLASLDQLELPELLDRLHAAKAVVCEPAVLWNRVMPVEQEAEVS</sequence>
<name>A0ACC7NRI5_9BACL</name>